<dbReference type="GO" id="GO:0005886">
    <property type="term" value="C:plasma membrane"/>
    <property type="evidence" value="ECO:0007669"/>
    <property type="project" value="UniProtKB-SubCell"/>
</dbReference>
<feature type="transmembrane region" description="Helical" evidence="6">
    <location>
        <begin position="406"/>
        <end position="423"/>
    </location>
</feature>
<gene>
    <name evidence="7" type="ORF">N1028_05615</name>
</gene>
<sequence length="493" mass="51830">MTTTAQSTGTPETPELKKVMGPKLLLLFIIGDILGTGIYALTGQVAAEVGGAAWLPFIVAFVVATITACSYLELVTKFPQAAGAALYAHKAFGIHFVTFLICFTVMSSGITSASAAAGAFASNFVIGFGLGEGPGLALLIALSFMILIAAVNLRGVAESVGLNVVLTLVELSGLLLVIFISFFAIFGGQADFSRVVAFDTPDDKNVFLAISTATSLAFFAMVGFEDSVNMAEETKNPSKIFPRTMLTGLGITAVVYVLISIVAVAIVPVGELAGNDTPLVTVVQTAAPDFPISALIPFISLFAVANSALINMMMASRLLYGMSKQGVLPPFLSRVLPKRRTPWAAILFTTVIALALTSYVSIDPANPIAVLLGGTTSLLLLAVFAVVNVCVLILRRKPVEHKHFRTPTALPIIGAIACLYLVFPWTSGRPVDQYLIAGILLAIGILLWAVTYLHRRKSGYGGAAALDTTALKVVAQDPAKADPAPPRRDNIEG</sequence>
<accession>A0AA41XF86</accession>
<evidence type="ECO:0000256" key="3">
    <source>
        <dbReference type="ARBA" id="ARBA00022692"/>
    </source>
</evidence>
<comment type="caution">
    <text evidence="7">The sequence shown here is derived from an EMBL/GenBank/DDBJ whole genome shotgun (WGS) entry which is preliminary data.</text>
</comment>
<dbReference type="PIRSF" id="PIRSF006060">
    <property type="entry name" value="AA_transporter"/>
    <property type="match status" value="1"/>
</dbReference>
<feature type="transmembrane region" description="Helical" evidence="6">
    <location>
        <begin position="54"/>
        <end position="75"/>
    </location>
</feature>
<feature type="transmembrane region" description="Helical" evidence="6">
    <location>
        <begin position="245"/>
        <end position="270"/>
    </location>
</feature>
<keyword evidence="4 6" id="KW-1133">Transmembrane helix</keyword>
<proteinExistence type="predicted"/>
<feature type="transmembrane region" description="Helical" evidence="6">
    <location>
        <begin position="290"/>
        <end position="314"/>
    </location>
</feature>
<feature type="transmembrane region" description="Helical" evidence="6">
    <location>
        <begin position="133"/>
        <end position="153"/>
    </location>
</feature>
<dbReference type="RefSeq" id="WP_259525841.1">
    <property type="nucleotide sequence ID" value="NZ_JANLCK010000002.1"/>
</dbReference>
<name>A0AA41XF86_9MICO</name>
<protein>
    <submittedName>
        <fullName evidence="7">APC family permease</fullName>
    </submittedName>
</protein>
<dbReference type="InterPro" id="IPR050367">
    <property type="entry name" value="APC_superfamily"/>
</dbReference>
<dbReference type="InterPro" id="IPR002293">
    <property type="entry name" value="AA/rel_permease1"/>
</dbReference>
<dbReference type="AlphaFoldDB" id="A0AA41XF86"/>
<feature type="transmembrane region" description="Helical" evidence="6">
    <location>
        <begin position="435"/>
        <end position="453"/>
    </location>
</feature>
<organism evidence="7 8">
    <name type="scientific">Herbiconiux oxytropis</name>
    <dbReference type="NCBI Taxonomy" id="2970915"/>
    <lineage>
        <taxon>Bacteria</taxon>
        <taxon>Bacillati</taxon>
        <taxon>Actinomycetota</taxon>
        <taxon>Actinomycetes</taxon>
        <taxon>Micrococcales</taxon>
        <taxon>Microbacteriaceae</taxon>
        <taxon>Herbiconiux</taxon>
    </lineage>
</organism>
<feature type="transmembrane region" description="Helical" evidence="6">
    <location>
        <begin position="206"/>
        <end position="224"/>
    </location>
</feature>
<dbReference type="PANTHER" id="PTHR42770:SF11">
    <property type="entry name" value="INNER MEMBRANE TRANSPORT PROTEIN YBAT"/>
    <property type="match status" value="1"/>
</dbReference>
<evidence type="ECO:0000313" key="8">
    <source>
        <dbReference type="Proteomes" id="UP001165587"/>
    </source>
</evidence>
<evidence type="ECO:0000256" key="4">
    <source>
        <dbReference type="ARBA" id="ARBA00022989"/>
    </source>
</evidence>
<keyword evidence="8" id="KW-1185">Reference proteome</keyword>
<feature type="transmembrane region" description="Helical" evidence="6">
    <location>
        <begin position="368"/>
        <end position="394"/>
    </location>
</feature>
<reference evidence="7" key="1">
    <citation type="submission" date="2022-08" db="EMBL/GenBank/DDBJ databases">
        <authorList>
            <person name="Deng Y."/>
            <person name="Han X.-F."/>
            <person name="Zhang Y.-Q."/>
        </authorList>
    </citation>
    <scope>NUCLEOTIDE SEQUENCE</scope>
    <source>
        <strain evidence="7">CPCC 203407</strain>
    </source>
</reference>
<feature type="transmembrane region" description="Helical" evidence="6">
    <location>
        <begin position="96"/>
        <end position="121"/>
    </location>
</feature>
<dbReference type="PANTHER" id="PTHR42770">
    <property type="entry name" value="AMINO ACID TRANSPORTER-RELATED"/>
    <property type="match status" value="1"/>
</dbReference>
<keyword evidence="2" id="KW-1003">Cell membrane</keyword>
<dbReference type="Gene3D" id="1.20.1740.10">
    <property type="entry name" value="Amino acid/polyamine transporter I"/>
    <property type="match status" value="1"/>
</dbReference>
<evidence type="ECO:0000256" key="5">
    <source>
        <dbReference type="ARBA" id="ARBA00023136"/>
    </source>
</evidence>
<dbReference type="GO" id="GO:0022857">
    <property type="term" value="F:transmembrane transporter activity"/>
    <property type="evidence" value="ECO:0007669"/>
    <property type="project" value="InterPro"/>
</dbReference>
<keyword evidence="5 6" id="KW-0472">Membrane</keyword>
<evidence type="ECO:0000256" key="1">
    <source>
        <dbReference type="ARBA" id="ARBA00004651"/>
    </source>
</evidence>
<dbReference type="EMBL" id="JANLCK010000002">
    <property type="protein sequence ID" value="MCS5725368.1"/>
    <property type="molecule type" value="Genomic_DNA"/>
</dbReference>
<keyword evidence="3 6" id="KW-0812">Transmembrane</keyword>
<evidence type="ECO:0000256" key="2">
    <source>
        <dbReference type="ARBA" id="ARBA00022475"/>
    </source>
</evidence>
<feature type="transmembrane region" description="Helical" evidence="6">
    <location>
        <begin position="160"/>
        <end position="186"/>
    </location>
</feature>
<dbReference type="Pfam" id="PF13520">
    <property type="entry name" value="AA_permease_2"/>
    <property type="match status" value="1"/>
</dbReference>
<feature type="transmembrane region" description="Helical" evidence="6">
    <location>
        <begin position="24"/>
        <end position="42"/>
    </location>
</feature>
<dbReference type="Proteomes" id="UP001165587">
    <property type="component" value="Unassembled WGS sequence"/>
</dbReference>
<feature type="transmembrane region" description="Helical" evidence="6">
    <location>
        <begin position="343"/>
        <end position="362"/>
    </location>
</feature>
<evidence type="ECO:0000313" key="7">
    <source>
        <dbReference type="EMBL" id="MCS5725368.1"/>
    </source>
</evidence>
<evidence type="ECO:0000256" key="6">
    <source>
        <dbReference type="SAM" id="Phobius"/>
    </source>
</evidence>
<comment type="subcellular location">
    <subcellularLocation>
        <location evidence="1">Cell membrane</location>
        <topology evidence="1">Multi-pass membrane protein</topology>
    </subcellularLocation>
</comment>